<dbReference type="Pfam" id="PF00328">
    <property type="entry name" value="His_Phos_2"/>
    <property type="match status" value="1"/>
</dbReference>
<keyword evidence="5" id="KW-0378">Hydrolase</keyword>
<dbReference type="PANTHER" id="PTHR11567">
    <property type="entry name" value="ACID PHOSPHATASE-RELATED"/>
    <property type="match status" value="1"/>
</dbReference>
<dbReference type="InterPro" id="IPR000560">
    <property type="entry name" value="His_Pase_clade-2"/>
</dbReference>
<evidence type="ECO:0000256" key="5">
    <source>
        <dbReference type="ARBA" id="ARBA00022801"/>
    </source>
</evidence>
<dbReference type="EMBL" id="JABDTM020011465">
    <property type="protein sequence ID" value="KAH0820582.1"/>
    <property type="molecule type" value="Genomic_DNA"/>
</dbReference>
<keyword evidence="7" id="KW-0325">Glycoprotein</keyword>
<evidence type="ECO:0000256" key="2">
    <source>
        <dbReference type="ARBA" id="ARBA00005375"/>
    </source>
</evidence>
<dbReference type="EC" id="3.1.3.2" evidence="3"/>
<comment type="similarity">
    <text evidence="2">Belongs to the histidine acid phosphatase family.</text>
</comment>
<name>A0A8J6LJ14_TENMO</name>
<keyword evidence="9" id="KW-1185">Reference proteome</keyword>
<evidence type="ECO:0000256" key="1">
    <source>
        <dbReference type="ARBA" id="ARBA00000032"/>
    </source>
</evidence>
<keyword evidence="4" id="KW-0732">Signal</keyword>
<dbReference type="GO" id="GO:0003993">
    <property type="term" value="F:acid phosphatase activity"/>
    <property type="evidence" value="ECO:0007669"/>
    <property type="project" value="UniProtKB-EC"/>
</dbReference>
<dbReference type="SUPFAM" id="SSF53254">
    <property type="entry name" value="Phosphoglycerate mutase-like"/>
    <property type="match status" value="1"/>
</dbReference>
<gene>
    <name evidence="8" type="ORF">GEV33_002209</name>
</gene>
<dbReference type="AlphaFoldDB" id="A0A8J6LJ14"/>
<evidence type="ECO:0000256" key="4">
    <source>
        <dbReference type="ARBA" id="ARBA00022729"/>
    </source>
</evidence>
<dbReference type="Gene3D" id="3.40.50.1240">
    <property type="entry name" value="Phosphoglycerate mutase-like"/>
    <property type="match status" value="1"/>
</dbReference>
<reference evidence="8" key="1">
    <citation type="journal article" date="2020" name="J Insects Food Feed">
        <title>The yellow mealworm (Tenebrio molitor) genome: a resource for the emerging insects as food and feed industry.</title>
        <authorList>
            <person name="Eriksson T."/>
            <person name="Andere A."/>
            <person name="Kelstrup H."/>
            <person name="Emery V."/>
            <person name="Picard C."/>
        </authorList>
    </citation>
    <scope>NUCLEOTIDE SEQUENCE</scope>
    <source>
        <strain evidence="8">Stoneville</strain>
        <tissue evidence="8">Whole head</tissue>
    </source>
</reference>
<dbReference type="PANTHER" id="PTHR11567:SF211">
    <property type="entry name" value="PROSTATIC ACID PHOSPHATASE"/>
    <property type="match status" value="1"/>
</dbReference>
<evidence type="ECO:0000256" key="7">
    <source>
        <dbReference type="ARBA" id="ARBA00023180"/>
    </source>
</evidence>
<comment type="caution">
    <text evidence="8">The sequence shown here is derived from an EMBL/GenBank/DDBJ whole genome shotgun (WGS) entry which is preliminary data.</text>
</comment>
<sequence>MSLQLVLASLFPPLPTDVIDDTLNWQPVSFNIEPGQGLIGLPKSYCINYVNKYYSYVLSEEAQEIIAGYRDLYNQLTKDAGFDVNTPSDVGKIYATLKSEEDYGFKPPQWAAEIYPKTIEEAASVDYEFSTANADLKKLSAGFLLKKILQDSVSKQNGTLPEERKVFLYSAHEFNVAIMLRALNVFYRHVPPFGATIFFEIHNIKGQYGLKLFYQDYTAGRPRLLTIPGCASFCPLEDLYELVGENLPTDADVCSSTNEMM</sequence>
<dbReference type="InterPro" id="IPR029033">
    <property type="entry name" value="His_PPase_superfam"/>
</dbReference>
<evidence type="ECO:0000256" key="6">
    <source>
        <dbReference type="ARBA" id="ARBA00023157"/>
    </source>
</evidence>
<organism evidence="8 9">
    <name type="scientific">Tenebrio molitor</name>
    <name type="common">Yellow mealworm beetle</name>
    <dbReference type="NCBI Taxonomy" id="7067"/>
    <lineage>
        <taxon>Eukaryota</taxon>
        <taxon>Metazoa</taxon>
        <taxon>Ecdysozoa</taxon>
        <taxon>Arthropoda</taxon>
        <taxon>Hexapoda</taxon>
        <taxon>Insecta</taxon>
        <taxon>Pterygota</taxon>
        <taxon>Neoptera</taxon>
        <taxon>Endopterygota</taxon>
        <taxon>Coleoptera</taxon>
        <taxon>Polyphaga</taxon>
        <taxon>Cucujiformia</taxon>
        <taxon>Tenebrionidae</taxon>
        <taxon>Tenebrio</taxon>
    </lineage>
</organism>
<reference evidence="8" key="2">
    <citation type="submission" date="2021-08" db="EMBL/GenBank/DDBJ databases">
        <authorList>
            <person name="Eriksson T."/>
        </authorList>
    </citation>
    <scope>NUCLEOTIDE SEQUENCE</scope>
    <source>
        <strain evidence="8">Stoneville</strain>
        <tissue evidence="8">Whole head</tissue>
    </source>
</reference>
<dbReference type="InterPro" id="IPR050645">
    <property type="entry name" value="Histidine_acid_phosphatase"/>
</dbReference>
<evidence type="ECO:0000313" key="8">
    <source>
        <dbReference type="EMBL" id="KAH0820582.1"/>
    </source>
</evidence>
<accession>A0A8J6LJ14</accession>
<evidence type="ECO:0000313" key="9">
    <source>
        <dbReference type="Proteomes" id="UP000719412"/>
    </source>
</evidence>
<protein>
    <recommendedName>
        <fullName evidence="3">acid phosphatase</fullName>
        <ecNumber evidence="3">3.1.3.2</ecNumber>
    </recommendedName>
</protein>
<dbReference type="Proteomes" id="UP000719412">
    <property type="component" value="Unassembled WGS sequence"/>
</dbReference>
<proteinExistence type="inferred from homology"/>
<evidence type="ECO:0000256" key="3">
    <source>
        <dbReference type="ARBA" id="ARBA00012646"/>
    </source>
</evidence>
<comment type="catalytic activity">
    <reaction evidence="1">
        <text>a phosphate monoester + H2O = an alcohol + phosphate</text>
        <dbReference type="Rhea" id="RHEA:15017"/>
        <dbReference type="ChEBI" id="CHEBI:15377"/>
        <dbReference type="ChEBI" id="CHEBI:30879"/>
        <dbReference type="ChEBI" id="CHEBI:43474"/>
        <dbReference type="ChEBI" id="CHEBI:67140"/>
        <dbReference type="EC" id="3.1.3.2"/>
    </reaction>
</comment>
<keyword evidence="6" id="KW-1015">Disulfide bond</keyword>